<reference evidence="5" key="1">
    <citation type="submission" date="2020-12" db="EMBL/GenBank/DDBJ databases">
        <authorList>
            <consortium name="Molecular Ecology Group"/>
        </authorList>
    </citation>
    <scope>NUCLEOTIDE SEQUENCE</scope>
    <source>
        <strain evidence="5">TBG_1078</strain>
    </source>
</reference>
<proteinExistence type="predicted"/>
<evidence type="ECO:0000256" key="1">
    <source>
        <dbReference type="ARBA" id="ARBA00022723"/>
    </source>
</evidence>
<evidence type="ECO:0000313" key="5">
    <source>
        <dbReference type="EMBL" id="CAD7690341.1"/>
    </source>
</evidence>
<dbReference type="GO" id="GO:0008270">
    <property type="term" value="F:zinc ion binding"/>
    <property type="evidence" value="ECO:0007669"/>
    <property type="project" value="UniProtKB-KW"/>
</dbReference>
<evidence type="ECO:0000256" key="2">
    <source>
        <dbReference type="ARBA" id="ARBA00022771"/>
    </source>
</evidence>
<feature type="domain" description="CHHC U11-48K-type" evidence="4">
    <location>
        <begin position="10"/>
        <end position="31"/>
    </location>
</feature>
<evidence type="ECO:0000313" key="6">
    <source>
        <dbReference type="Proteomes" id="UP000645828"/>
    </source>
</evidence>
<keyword evidence="6" id="KW-1185">Reference proteome</keyword>
<protein>
    <submittedName>
        <fullName evidence="5">(raccoon dog) hypothetical protein</fullName>
    </submittedName>
</protein>
<gene>
    <name evidence="5" type="ORF">NYPRO_LOCUS23135</name>
</gene>
<keyword evidence="2" id="KW-0863">Zinc-finger</keyword>
<accession>A0A811ZNP3</accession>
<keyword evidence="3" id="KW-0862">Zinc</keyword>
<evidence type="ECO:0000259" key="4">
    <source>
        <dbReference type="Pfam" id="PF05253"/>
    </source>
</evidence>
<keyword evidence="1" id="KW-0479">Metal-binding</keyword>
<organism evidence="5 6">
    <name type="scientific">Nyctereutes procyonoides</name>
    <name type="common">Raccoon dog</name>
    <name type="synonym">Canis procyonoides</name>
    <dbReference type="NCBI Taxonomy" id="34880"/>
    <lineage>
        <taxon>Eukaryota</taxon>
        <taxon>Metazoa</taxon>
        <taxon>Chordata</taxon>
        <taxon>Craniata</taxon>
        <taxon>Vertebrata</taxon>
        <taxon>Euteleostomi</taxon>
        <taxon>Mammalia</taxon>
        <taxon>Eutheria</taxon>
        <taxon>Laurasiatheria</taxon>
        <taxon>Carnivora</taxon>
        <taxon>Caniformia</taxon>
        <taxon>Canidae</taxon>
        <taxon>Nyctereutes</taxon>
    </lineage>
</organism>
<dbReference type="Proteomes" id="UP000645828">
    <property type="component" value="Unassembled WGS sequence"/>
</dbReference>
<dbReference type="AlphaFoldDB" id="A0A811ZNP3"/>
<evidence type="ECO:0000256" key="3">
    <source>
        <dbReference type="ARBA" id="ARBA00022833"/>
    </source>
</evidence>
<dbReference type="EMBL" id="CAJHUB010000770">
    <property type="protein sequence ID" value="CAD7690341.1"/>
    <property type="molecule type" value="Genomic_DNA"/>
</dbReference>
<name>A0A811ZNP3_NYCPR</name>
<dbReference type="InterPro" id="IPR022776">
    <property type="entry name" value="TRM13/UPF0224_CHHC_Znf_dom"/>
</dbReference>
<dbReference type="Pfam" id="PF05253">
    <property type="entry name" value="zf-U11-48K"/>
    <property type="match status" value="1"/>
</dbReference>
<comment type="caution">
    <text evidence="5">The sequence shown here is derived from an EMBL/GenBank/DDBJ whole genome shotgun (WGS) entry which is preliminary data.</text>
</comment>
<sequence length="133" mass="15606">MEETQWLIYLLQCHYDKNHQIRAPRFPYHLINKMTTCPFNACYHVPLVKISHHISSSHGSVLLWMKTEIKICRNRPATPLVWGTVNYFLEHKSNLVSGMCAPKSLRYTLEDSCFFFLPMDSFIFFPPDVVIGR</sequence>